<feature type="compositionally biased region" description="Basic and acidic residues" evidence="1">
    <location>
        <begin position="601"/>
        <end position="611"/>
    </location>
</feature>
<evidence type="ECO:0000313" key="2">
    <source>
        <dbReference type="EMBL" id="QHU15144.1"/>
    </source>
</evidence>
<dbReference type="AlphaFoldDB" id="A0A6C0KFW3"/>
<proteinExistence type="predicted"/>
<reference evidence="2" key="1">
    <citation type="journal article" date="2020" name="Nature">
        <title>Giant virus diversity and host interactions through global metagenomics.</title>
        <authorList>
            <person name="Schulz F."/>
            <person name="Roux S."/>
            <person name="Paez-Espino D."/>
            <person name="Jungbluth S."/>
            <person name="Walsh D.A."/>
            <person name="Denef V.J."/>
            <person name="McMahon K.D."/>
            <person name="Konstantinidis K.T."/>
            <person name="Eloe-Fadrosh E.A."/>
            <person name="Kyrpides N.C."/>
            <person name="Woyke T."/>
        </authorList>
    </citation>
    <scope>NUCLEOTIDE SEQUENCE</scope>
    <source>
        <strain evidence="2">GVMAG-S-1102244-55</strain>
    </source>
</reference>
<dbReference type="EMBL" id="MN740850">
    <property type="protein sequence ID" value="QHU15144.1"/>
    <property type="molecule type" value="Genomic_DNA"/>
</dbReference>
<name>A0A6C0KFW3_9ZZZZ</name>
<protein>
    <submittedName>
        <fullName evidence="2">Uncharacterized protein</fullName>
    </submittedName>
</protein>
<sequence>MSESDTESKSSQDALITAPLSASKKLENFIQVGIESLGVYSSLQDGSDVFKVKGTGKWQGKAFENWIKYTIASGLGISPSSLFDPSKEDVNDRWDMNYHQVNKTIREKYRNSEEQEPVVDEFMNFLEFIEGVNIKVIKKAGSKYNDIMCADMLNFFLDCCLEGGDDFLGEQRINSNWLFCVGVYSENNNISRLEKIHIYEFRPDNRQLLWGLPYIQSRALTLNGGEEKKNEESDNFSLVKDMADFLLECTCGIKSLQLCLNYIEKMYIYYGKPPYYILANILSEKAMKKKKSGKNFIWNLYSQRDYNTNQDFIKEYYHLYNGKDVLIGGQKVKKKQITQNLKTFRTEMDPRSSITHNTSNDEIKRLLIQELLYIRNAWQGGIIDPVMNPRCSAEALKRAAQLNKNIVKIKFSVDTTQSRIQCLIKPKDILLKGTPSNPTLPRSLDRTQVSLMSVRQDLNVFINVDHRGGGKGLSCLPCFRRSGNESDDVEELLFNQTVIPDGVAHNDVQVTDKKINNILSSIILISQNNYLNEIDRLSLKNEVTPQQKNEMMNNLSLSPSSILHLSNIIEDNPLFEDTGEASKLLKSSPIITPQRESAVDIHTELERERQRVPLVSSPSANQGGGRKRTRKKRRKKKKSRRRRRK</sequence>
<organism evidence="2">
    <name type="scientific">viral metagenome</name>
    <dbReference type="NCBI Taxonomy" id="1070528"/>
    <lineage>
        <taxon>unclassified sequences</taxon>
        <taxon>metagenomes</taxon>
        <taxon>organismal metagenomes</taxon>
    </lineage>
</organism>
<feature type="region of interest" description="Disordered" evidence="1">
    <location>
        <begin position="601"/>
        <end position="645"/>
    </location>
</feature>
<accession>A0A6C0KFW3</accession>
<feature type="compositionally biased region" description="Basic residues" evidence="1">
    <location>
        <begin position="625"/>
        <end position="645"/>
    </location>
</feature>
<evidence type="ECO:0000256" key="1">
    <source>
        <dbReference type="SAM" id="MobiDB-lite"/>
    </source>
</evidence>